<dbReference type="HOGENOM" id="CLU_1244969_0_0_1"/>
<dbReference type="Proteomes" id="UP000008144">
    <property type="component" value="Chromosome 4"/>
</dbReference>
<name>F6WKM7_CIOIN</name>
<dbReference type="OMA" id="TNETEWY"/>
<keyword evidence="2" id="KW-1185">Reference proteome</keyword>
<organism evidence="1 2">
    <name type="scientific">Ciona intestinalis</name>
    <name type="common">Transparent sea squirt</name>
    <name type="synonym">Ascidia intestinalis</name>
    <dbReference type="NCBI Taxonomy" id="7719"/>
    <lineage>
        <taxon>Eukaryota</taxon>
        <taxon>Metazoa</taxon>
        <taxon>Chordata</taxon>
        <taxon>Tunicata</taxon>
        <taxon>Ascidiacea</taxon>
        <taxon>Phlebobranchia</taxon>
        <taxon>Cionidae</taxon>
        <taxon>Ciona</taxon>
    </lineage>
</organism>
<evidence type="ECO:0000313" key="1">
    <source>
        <dbReference type="Ensembl" id="ENSCINP00000010518.3"/>
    </source>
</evidence>
<dbReference type="InParanoid" id="F6WKM7"/>
<reference evidence="2" key="1">
    <citation type="journal article" date="2002" name="Science">
        <title>The draft genome of Ciona intestinalis: insights into chordate and vertebrate origins.</title>
        <authorList>
            <person name="Dehal P."/>
            <person name="Satou Y."/>
            <person name="Campbell R.K."/>
            <person name="Chapman J."/>
            <person name="Degnan B."/>
            <person name="De Tomaso A."/>
            <person name="Davidson B."/>
            <person name="Di Gregorio A."/>
            <person name="Gelpke M."/>
            <person name="Goodstein D.M."/>
            <person name="Harafuji N."/>
            <person name="Hastings K.E."/>
            <person name="Ho I."/>
            <person name="Hotta K."/>
            <person name="Huang W."/>
            <person name="Kawashima T."/>
            <person name="Lemaire P."/>
            <person name="Martinez D."/>
            <person name="Meinertzhagen I.A."/>
            <person name="Necula S."/>
            <person name="Nonaka M."/>
            <person name="Putnam N."/>
            <person name="Rash S."/>
            <person name="Saiga H."/>
            <person name="Satake M."/>
            <person name="Terry A."/>
            <person name="Yamada L."/>
            <person name="Wang H.G."/>
            <person name="Awazu S."/>
            <person name="Azumi K."/>
            <person name="Boore J."/>
            <person name="Branno M."/>
            <person name="Chin-Bow S."/>
            <person name="DeSantis R."/>
            <person name="Doyle S."/>
            <person name="Francino P."/>
            <person name="Keys D.N."/>
            <person name="Haga S."/>
            <person name="Hayashi H."/>
            <person name="Hino K."/>
            <person name="Imai K.S."/>
            <person name="Inaba K."/>
            <person name="Kano S."/>
            <person name="Kobayashi K."/>
            <person name="Kobayashi M."/>
            <person name="Lee B.I."/>
            <person name="Makabe K.W."/>
            <person name="Manohar C."/>
            <person name="Matassi G."/>
            <person name="Medina M."/>
            <person name="Mochizuki Y."/>
            <person name="Mount S."/>
            <person name="Morishita T."/>
            <person name="Miura S."/>
            <person name="Nakayama A."/>
            <person name="Nishizaka S."/>
            <person name="Nomoto H."/>
            <person name="Ohta F."/>
            <person name="Oishi K."/>
            <person name="Rigoutsos I."/>
            <person name="Sano M."/>
            <person name="Sasaki A."/>
            <person name="Sasakura Y."/>
            <person name="Shoguchi E."/>
            <person name="Shin-i T."/>
            <person name="Spagnuolo A."/>
            <person name="Stainier D."/>
            <person name="Suzuki M.M."/>
            <person name="Tassy O."/>
            <person name="Takatori N."/>
            <person name="Tokuoka M."/>
            <person name="Yagi K."/>
            <person name="Yoshizaki F."/>
            <person name="Wada S."/>
            <person name="Zhang C."/>
            <person name="Hyatt P.D."/>
            <person name="Larimer F."/>
            <person name="Detter C."/>
            <person name="Doggett N."/>
            <person name="Glavina T."/>
            <person name="Hawkins T."/>
            <person name="Richardson P."/>
            <person name="Lucas S."/>
            <person name="Kohara Y."/>
            <person name="Levine M."/>
            <person name="Satoh N."/>
            <person name="Rokhsar D.S."/>
        </authorList>
    </citation>
    <scope>NUCLEOTIDE SEQUENCE [LARGE SCALE GENOMIC DNA]</scope>
</reference>
<dbReference type="AlphaFoldDB" id="F6WKM7"/>
<proteinExistence type="predicted"/>
<accession>F6WKM7</accession>
<dbReference type="GeneTree" id="ENSGT00940000172889"/>
<protein>
    <recommendedName>
        <fullName evidence="3">Prolyl 4-hydroxylase alpha subunit Fe(2+) 2OG dioxygenase domain-containing protein</fullName>
    </recommendedName>
</protein>
<sequence length="222" mass="25807">MEPLNVDNFQETDMWKRMLGFLEHVTNETEWFPYDVALNYVRSGDHSRIHPDSERHQEELTLLLYLTEDFNPNDYAETTWVDIKKDDGVLGYIGPGGEVYETIAAVAPKFGRVALFRGNIDHAAHPPSTLYFGCRYANVIKMTKNRRLAFIKRVYEKMEGADLTPQMQKLSMQLRLGMHDDPLKSKMTLGNLEKLFSKYSLEVSNKEKSYFTELLQQSHQMM</sequence>
<dbReference type="PANTHER" id="PTHR35169">
    <property type="entry name" value="FE2OG DIOXYGENASE DOMAIN-CONTAINING PROTEIN"/>
    <property type="match status" value="1"/>
</dbReference>
<reference evidence="1" key="4">
    <citation type="submission" date="2025-09" db="UniProtKB">
        <authorList>
            <consortium name="Ensembl"/>
        </authorList>
    </citation>
    <scope>IDENTIFICATION</scope>
</reference>
<dbReference type="PANTHER" id="PTHR35169:SF1">
    <property type="entry name" value="PROLYL 4-HYDROXYLASE ALPHA SUBUNIT FE(2+) 2OG DIOXYGENASE DOMAIN-CONTAINING PROTEIN"/>
    <property type="match status" value="1"/>
</dbReference>
<dbReference type="EMBL" id="EAAA01001989">
    <property type="status" value="NOT_ANNOTATED_CDS"/>
    <property type="molecule type" value="Genomic_DNA"/>
</dbReference>
<dbReference type="Ensembl" id="ENSCINT00000010518.3">
    <property type="protein sequence ID" value="ENSCINP00000010518.3"/>
    <property type="gene ID" value="ENSCING00000021775.1"/>
</dbReference>
<evidence type="ECO:0008006" key="3">
    <source>
        <dbReference type="Google" id="ProtNLM"/>
    </source>
</evidence>
<evidence type="ECO:0000313" key="2">
    <source>
        <dbReference type="Proteomes" id="UP000008144"/>
    </source>
</evidence>
<dbReference type="Gene3D" id="2.60.120.620">
    <property type="entry name" value="q2cbj1_9rhob like domain"/>
    <property type="match status" value="1"/>
</dbReference>
<reference evidence="1" key="3">
    <citation type="submission" date="2025-08" db="UniProtKB">
        <authorList>
            <consortium name="Ensembl"/>
        </authorList>
    </citation>
    <scope>IDENTIFICATION</scope>
</reference>
<reference evidence="1" key="2">
    <citation type="journal article" date="2008" name="Genome Biol.">
        <title>Improved genome assembly and evidence-based global gene model set for the chordate Ciona intestinalis: new insight into intron and operon populations.</title>
        <authorList>
            <person name="Satou Y."/>
            <person name="Mineta K."/>
            <person name="Ogasawara M."/>
            <person name="Sasakura Y."/>
            <person name="Shoguchi E."/>
            <person name="Ueno K."/>
            <person name="Yamada L."/>
            <person name="Matsumoto J."/>
            <person name="Wasserscheid J."/>
            <person name="Dewar K."/>
            <person name="Wiley G.B."/>
            <person name="Macmil S.L."/>
            <person name="Roe B.A."/>
            <person name="Zeller R.W."/>
            <person name="Hastings K.E."/>
            <person name="Lemaire P."/>
            <person name="Lindquist E."/>
            <person name="Endo T."/>
            <person name="Hotta K."/>
            <person name="Inaba K."/>
        </authorList>
    </citation>
    <scope>NUCLEOTIDE SEQUENCE [LARGE SCALE GENOMIC DNA]</scope>
    <source>
        <strain evidence="1">wild type</strain>
    </source>
</reference>